<proteinExistence type="inferred from homology"/>
<dbReference type="Proteomes" id="UP000008909">
    <property type="component" value="Unassembled WGS sequence"/>
</dbReference>
<comment type="similarity">
    <text evidence="2 9">Belongs to the TCP-1 chaperonin family.</text>
</comment>
<dbReference type="PROSITE" id="PS00750">
    <property type="entry name" value="TCP1_1"/>
    <property type="match status" value="1"/>
</dbReference>
<dbReference type="NCBIfam" id="TIGR02343">
    <property type="entry name" value="chap_CCT_epsi"/>
    <property type="match status" value="1"/>
</dbReference>
<accession>G7YA28</accession>
<evidence type="ECO:0000256" key="3">
    <source>
        <dbReference type="ARBA" id="ARBA00022490"/>
    </source>
</evidence>
<dbReference type="InterPro" id="IPR017998">
    <property type="entry name" value="Chaperone_TCP-1"/>
</dbReference>
<dbReference type="InterPro" id="IPR027413">
    <property type="entry name" value="GROEL-like_equatorial_sf"/>
</dbReference>
<dbReference type="GO" id="GO:0016887">
    <property type="term" value="F:ATP hydrolysis activity"/>
    <property type="evidence" value="ECO:0007669"/>
    <property type="project" value="InterPro"/>
</dbReference>
<evidence type="ECO:0000256" key="8">
    <source>
        <dbReference type="ARBA" id="ARBA00033325"/>
    </source>
</evidence>
<dbReference type="InterPro" id="IPR012718">
    <property type="entry name" value="Chap_CCT_epsi"/>
</dbReference>
<dbReference type="PROSITE" id="PS00995">
    <property type="entry name" value="TCP1_3"/>
    <property type="match status" value="1"/>
</dbReference>
<sequence>MGDAFVLLEGWRICERTMVQHNGMTITAGRTRTPNEVFIPHARYQICRVTSHQAVIVTAVSISRATNAKISNHTGNTPNECYASTLLASSYLLASRDWNDFFLSSNTQRICDVFYQNLFNSPHLASPIRSFQPIISGRDKLLKALDNTIHRAGREYRNSRDFLLILLISKLSTDRGSLRASLECREGSITLQDPSRCKLLSRLFCGRCTPNSHSATYLRPSDGSFITDPLNIADHLNANFASCYLPLPPNAIPQSPPHISHFHNRRVQIYATTSSWFTTLDFGTVSLDRFRNITHRRRFSQSVVTSLSLWTPEISGVDELVVCYPRPENRTSQPNDLKCDVRYGAVRKPKGLYSTFLYFLPCRLRYLLAICEVLFISHWVGSNEPLVSGGPVHQFVDGKAKSVAGTLRTSLGPKGLDKLLVSPDGDITVTNDGRTILDKMDVEHEIAKLLVQLSRSQDDEIGDGTTGVVVLAGSLLEQAEQLLDRGIHPIKIADGYELAAKRCLSILDEISDHFDFSIENKEPLIKTAMTALGSKIVNRCQRQFAEIAVDAVLAVADLERRDVDFELIKVEGKVGGRLEESILVKGVIIDKDFSHPQMPRIVKDARLAILTCPFEPPKPKTKHNLYVGSVEDYNKLKEYEQKKFQEMVKLVKDAGANMVICQWGFDDEANHLLLQEQLPAVRWVGGPEIELIAIATGGRIVPRFEELSSDKLGKAGTVRELSFGTTKERMLVIEDCVNSKAVTCFLRGTSRMMVDEAKRSLHDALCVVRNLVRDSRVVAGGGASEIACALAVSAEADKVEGMEQYAMRAFADALEAIPMALAENSGFPPISTVAELKARQHTENNPHLGVDCLNLGCNDMKTLNVLETLSSKRAQIMLAVQLCKMILKIDDIRVSVDV</sequence>
<dbReference type="FunFam" id="3.50.7.10:FF:000003">
    <property type="entry name" value="T-complex protein 1 subunit epsilon"/>
    <property type="match status" value="1"/>
</dbReference>
<comment type="subcellular location">
    <subcellularLocation>
        <location evidence="1">Cytoplasm</location>
    </subcellularLocation>
</comment>
<dbReference type="GO" id="GO:0140662">
    <property type="term" value="F:ATP-dependent protein folding chaperone"/>
    <property type="evidence" value="ECO:0007669"/>
    <property type="project" value="InterPro"/>
</dbReference>
<dbReference type="Gene3D" id="3.50.7.10">
    <property type="entry name" value="GroEL"/>
    <property type="match status" value="1"/>
</dbReference>
<dbReference type="Pfam" id="PF00118">
    <property type="entry name" value="Cpn60_TCP1"/>
    <property type="match status" value="1"/>
</dbReference>
<dbReference type="InterPro" id="IPR027410">
    <property type="entry name" value="TCP-1-like_intermed_sf"/>
</dbReference>
<evidence type="ECO:0000256" key="6">
    <source>
        <dbReference type="ARBA" id="ARBA00023186"/>
    </source>
</evidence>
<dbReference type="GO" id="GO:0005524">
    <property type="term" value="F:ATP binding"/>
    <property type="evidence" value="ECO:0007669"/>
    <property type="project" value="UniProtKB-KW"/>
</dbReference>
<evidence type="ECO:0000256" key="4">
    <source>
        <dbReference type="ARBA" id="ARBA00022741"/>
    </source>
</evidence>
<evidence type="ECO:0000256" key="1">
    <source>
        <dbReference type="ARBA" id="ARBA00004496"/>
    </source>
</evidence>
<dbReference type="InterPro" id="IPR002423">
    <property type="entry name" value="Cpn60/GroEL/TCP-1"/>
</dbReference>
<reference key="2">
    <citation type="submission" date="2011-10" db="EMBL/GenBank/DDBJ databases">
        <title>The genome and transcriptome sequence of Clonorchis sinensis provide insights into the carcinogenic liver fluke.</title>
        <authorList>
            <person name="Wang X."/>
            <person name="Huang Y."/>
            <person name="Chen W."/>
            <person name="Liu H."/>
            <person name="Guo L."/>
            <person name="Chen Y."/>
            <person name="Luo F."/>
            <person name="Zhou W."/>
            <person name="Sun J."/>
            <person name="Mao Q."/>
            <person name="Liang P."/>
            <person name="Zhou C."/>
            <person name="Tian Y."/>
            <person name="Men J."/>
            <person name="Lv X."/>
            <person name="Huang L."/>
            <person name="Zhou J."/>
            <person name="Hu Y."/>
            <person name="Li R."/>
            <person name="Zhang F."/>
            <person name="Lei H."/>
            <person name="Li X."/>
            <person name="Hu X."/>
            <person name="Liang C."/>
            <person name="Xu J."/>
            <person name="Wu Z."/>
            <person name="Yu X."/>
        </authorList>
    </citation>
    <scope>NUCLEOTIDE SEQUENCE</scope>
    <source>
        <strain>Henan</strain>
    </source>
</reference>
<dbReference type="EMBL" id="DF142987">
    <property type="protein sequence ID" value="GAA49812.1"/>
    <property type="molecule type" value="Genomic_DNA"/>
</dbReference>
<name>G7YA28_CLOSI</name>
<dbReference type="AlphaFoldDB" id="G7YA28"/>
<gene>
    <name evidence="10" type="ORF">CLF_103629</name>
</gene>
<dbReference type="PRINTS" id="PR00304">
    <property type="entry name" value="TCOMPLEXTCP1"/>
</dbReference>
<evidence type="ECO:0000256" key="7">
    <source>
        <dbReference type="ARBA" id="ARBA00024086"/>
    </source>
</evidence>
<evidence type="ECO:0000256" key="5">
    <source>
        <dbReference type="ARBA" id="ARBA00022840"/>
    </source>
</evidence>
<dbReference type="SUPFAM" id="SSF48592">
    <property type="entry name" value="GroEL equatorial domain-like"/>
    <property type="match status" value="1"/>
</dbReference>
<evidence type="ECO:0000313" key="10">
    <source>
        <dbReference type="EMBL" id="GAA49812.1"/>
    </source>
</evidence>
<reference evidence="10" key="1">
    <citation type="journal article" date="2011" name="Genome Biol.">
        <title>The draft genome of the carcinogenic human liver fluke Clonorchis sinensis.</title>
        <authorList>
            <person name="Wang X."/>
            <person name="Chen W."/>
            <person name="Huang Y."/>
            <person name="Sun J."/>
            <person name="Men J."/>
            <person name="Liu H."/>
            <person name="Luo F."/>
            <person name="Guo L."/>
            <person name="Lv X."/>
            <person name="Deng C."/>
            <person name="Zhou C."/>
            <person name="Fan Y."/>
            <person name="Li X."/>
            <person name="Huang L."/>
            <person name="Hu Y."/>
            <person name="Liang C."/>
            <person name="Hu X."/>
            <person name="Xu J."/>
            <person name="Yu X."/>
        </authorList>
    </citation>
    <scope>NUCLEOTIDE SEQUENCE [LARGE SCALE GENOMIC DNA]</scope>
    <source>
        <strain evidence="10">Henan</strain>
    </source>
</reference>
<keyword evidence="4 9" id="KW-0547">Nucleotide-binding</keyword>
<protein>
    <recommendedName>
        <fullName evidence="7">T-complex protein 1 subunit epsilon</fullName>
    </recommendedName>
    <alternativeName>
        <fullName evidence="8">CCT-epsilon</fullName>
    </alternativeName>
</protein>
<keyword evidence="5 9" id="KW-0067">ATP-binding</keyword>
<keyword evidence="3" id="KW-0963">Cytoplasm</keyword>
<dbReference type="PANTHER" id="PTHR11353">
    <property type="entry name" value="CHAPERONIN"/>
    <property type="match status" value="1"/>
</dbReference>
<evidence type="ECO:0000256" key="2">
    <source>
        <dbReference type="ARBA" id="ARBA00008020"/>
    </source>
</evidence>
<dbReference type="InterPro" id="IPR002194">
    <property type="entry name" value="Chaperonin_TCP-1_CS"/>
</dbReference>
<dbReference type="SUPFAM" id="SSF54849">
    <property type="entry name" value="GroEL-intermediate domain like"/>
    <property type="match status" value="1"/>
</dbReference>
<dbReference type="NCBIfam" id="NF041083">
    <property type="entry name" value="thermosome_beta"/>
    <property type="match status" value="1"/>
</dbReference>
<dbReference type="CDD" id="cd03339">
    <property type="entry name" value="TCP1_epsilon"/>
    <property type="match status" value="1"/>
</dbReference>
<dbReference type="GO" id="GO:0005832">
    <property type="term" value="C:chaperonin-containing T-complex"/>
    <property type="evidence" value="ECO:0007669"/>
    <property type="project" value="UniProtKB-ARBA"/>
</dbReference>
<keyword evidence="6 9" id="KW-0143">Chaperone</keyword>
<organism evidence="10 11">
    <name type="scientific">Clonorchis sinensis</name>
    <name type="common">Chinese liver fluke</name>
    <dbReference type="NCBI Taxonomy" id="79923"/>
    <lineage>
        <taxon>Eukaryota</taxon>
        <taxon>Metazoa</taxon>
        <taxon>Spiralia</taxon>
        <taxon>Lophotrochozoa</taxon>
        <taxon>Platyhelminthes</taxon>
        <taxon>Trematoda</taxon>
        <taxon>Digenea</taxon>
        <taxon>Opisthorchiida</taxon>
        <taxon>Opisthorchiata</taxon>
        <taxon>Opisthorchiidae</taxon>
        <taxon>Clonorchis</taxon>
    </lineage>
</organism>
<keyword evidence="11" id="KW-1185">Reference proteome</keyword>
<dbReference type="InterPro" id="IPR053374">
    <property type="entry name" value="TCP-1_chaperonin"/>
</dbReference>
<dbReference type="InterPro" id="IPR054827">
    <property type="entry name" value="thermosome_alpha"/>
</dbReference>
<dbReference type="GO" id="GO:0051082">
    <property type="term" value="F:unfolded protein binding"/>
    <property type="evidence" value="ECO:0007669"/>
    <property type="project" value="InterPro"/>
</dbReference>
<dbReference type="SUPFAM" id="SSF52029">
    <property type="entry name" value="GroEL apical domain-like"/>
    <property type="match status" value="1"/>
</dbReference>
<dbReference type="Gene3D" id="1.10.560.10">
    <property type="entry name" value="GroEL-like equatorial domain"/>
    <property type="match status" value="1"/>
</dbReference>
<dbReference type="InterPro" id="IPR027409">
    <property type="entry name" value="GroEL-like_apical_dom_sf"/>
</dbReference>
<dbReference type="Gene3D" id="3.30.260.10">
    <property type="entry name" value="TCP-1-like chaperonin intermediate domain"/>
    <property type="match status" value="1"/>
</dbReference>
<evidence type="ECO:0000313" key="11">
    <source>
        <dbReference type="Proteomes" id="UP000008909"/>
    </source>
</evidence>
<evidence type="ECO:0000256" key="9">
    <source>
        <dbReference type="RuleBase" id="RU004187"/>
    </source>
</evidence>
<dbReference type="NCBIfam" id="NF041082">
    <property type="entry name" value="thermosome_alpha"/>
    <property type="match status" value="1"/>
</dbReference>